<dbReference type="InterPro" id="IPR041920">
    <property type="entry name" value="ROS/MUCR_sf"/>
</dbReference>
<comment type="caution">
    <text evidence="2">The sequence shown here is derived from an EMBL/GenBank/DDBJ whole genome shotgun (WGS) entry which is preliminary data.</text>
</comment>
<gene>
    <name evidence="2" type="ORF">WG622_06500</name>
</gene>
<dbReference type="RefSeq" id="WP_339402843.1">
    <property type="nucleotide sequence ID" value="NZ_JBBGAZ010000002.1"/>
</dbReference>
<sequence length="160" mass="17345">MNDKDNMDNQSQQSLGAVAQVVASYAGRTDVTQDDILSLAQRLIPVFAGIPSHTVSHSTTTIAPNAVEAPIVKPAIAIEKAVTDDKVYCLCCGKGFTMLKRHLKAEHGLTEDEYRTMFGLSEDFPLVAPKYSERKAAYAKKVGLGKYNRDGEAEQGAVAR</sequence>
<organism evidence="2 3">
    <name type="scientific">Cognatishimia coralii</name>
    <dbReference type="NCBI Taxonomy" id="3083254"/>
    <lineage>
        <taxon>Bacteria</taxon>
        <taxon>Pseudomonadati</taxon>
        <taxon>Pseudomonadota</taxon>
        <taxon>Alphaproteobacteria</taxon>
        <taxon>Rhodobacterales</taxon>
        <taxon>Paracoccaceae</taxon>
        <taxon>Cognatishimia</taxon>
    </lineage>
</organism>
<evidence type="ECO:0000313" key="3">
    <source>
        <dbReference type="Proteomes" id="UP001368270"/>
    </source>
</evidence>
<dbReference type="Pfam" id="PF05443">
    <property type="entry name" value="ROS_MUCR"/>
    <property type="match status" value="1"/>
</dbReference>
<reference evidence="2 3" key="1">
    <citation type="submission" date="2024-03" db="EMBL/GenBank/DDBJ databases">
        <title>Cognatishimia coralii sp. nov., a marine bacterium isolated from coral surrounding seawater.</title>
        <authorList>
            <person name="Liu X."/>
            <person name="Liu S."/>
            <person name="Sun H."/>
            <person name="Zhang Y."/>
        </authorList>
    </citation>
    <scope>NUCLEOTIDE SEQUENCE [LARGE SCALE GENOMIC DNA]</scope>
    <source>
        <strain evidence="2 3">D5M38</strain>
    </source>
</reference>
<name>A0ABU8QEN3_9RHOB</name>
<dbReference type="Gene3D" id="1.10.10.1550">
    <property type="entry name" value="ROS/MUCR transcriptional regulator protein"/>
    <property type="match status" value="1"/>
</dbReference>
<evidence type="ECO:0000256" key="1">
    <source>
        <dbReference type="ARBA" id="ARBA00007031"/>
    </source>
</evidence>
<keyword evidence="3" id="KW-1185">Reference proteome</keyword>
<accession>A0ABU8QEN3</accession>
<dbReference type="EMBL" id="JBBGAZ010000002">
    <property type="protein sequence ID" value="MEJ5217884.1"/>
    <property type="molecule type" value="Genomic_DNA"/>
</dbReference>
<dbReference type="InterPro" id="IPR008807">
    <property type="entry name" value="ROS_MUCR"/>
</dbReference>
<evidence type="ECO:0000313" key="2">
    <source>
        <dbReference type="EMBL" id="MEJ5217884.1"/>
    </source>
</evidence>
<dbReference type="Proteomes" id="UP001368270">
    <property type="component" value="Unassembled WGS sequence"/>
</dbReference>
<proteinExistence type="inferred from homology"/>
<comment type="similarity">
    <text evidence="1">Belongs to the ros/MucR family.</text>
</comment>
<protein>
    <submittedName>
        <fullName evidence="2">MucR family transcriptional regulator</fullName>
    </submittedName>
</protein>